<dbReference type="GO" id="GO:0005730">
    <property type="term" value="C:nucleolus"/>
    <property type="evidence" value="ECO:0007669"/>
    <property type="project" value="UniProtKB-SubCell"/>
</dbReference>
<protein>
    <recommendedName>
        <fullName evidence="9 10">tRNA-splicing endonuclease subunit Sen34</fullName>
        <ecNumber evidence="3 10">4.6.1.16</ecNumber>
    </recommendedName>
</protein>
<dbReference type="AlphaFoldDB" id="A0A8D0GUL6"/>
<dbReference type="PANTHER" id="PTHR13070:SF0">
    <property type="entry name" value="TRNA-SPLICING ENDONUCLEASE SUBUNIT SEN34"/>
    <property type="match status" value="1"/>
</dbReference>
<dbReference type="GO" id="GO:0000379">
    <property type="term" value="P:tRNA-type intron splice site recognition and cleavage"/>
    <property type="evidence" value="ECO:0007669"/>
    <property type="project" value="UniProtKB-UniRule"/>
</dbReference>
<dbReference type="GO" id="GO:0003676">
    <property type="term" value="F:nucleic acid binding"/>
    <property type="evidence" value="ECO:0007669"/>
    <property type="project" value="InterPro"/>
</dbReference>
<evidence type="ECO:0000256" key="6">
    <source>
        <dbReference type="ARBA" id="ARBA00023239"/>
    </source>
</evidence>
<evidence type="ECO:0000313" key="14">
    <source>
        <dbReference type="Ensembl" id="ENSSPUP00000010988.1"/>
    </source>
</evidence>
<evidence type="ECO:0000256" key="4">
    <source>
        <dbReference type="ARBA" id="ARBA00022664"/>
    </source>
</evidence>
<evidence type="ECO:0000256" key="2">
    <source>
        <dbReference type="ARBA" id="ARBA00008078"/>
    </source>
</evidence>
<evidence type="ECO:0000256" key="11">
    <source>
        <dbReference type="PIRSR" id="PIRSR017250-50"/>
    </source>
</evidence>
<dbReference type="InterPro" id="IPR036167">
    <property type="entry name" value="tRNA_intron_Endo_cat-like_sf"/>
</dbReference>
<dbReference type="Ensembl" id="ENSSPUT00000011715.1">
    <property type="protein sequence ID" value="ENSSPUP00000010988.1"/>
    <property type="gene ID" value="ENSSPUG00000008447.1"/>
</dbReference>
<dbReference type="GO" id="GO:0006397">
    <property type="term" value="P:mRNA processing"/>
    <property type="evidence" value="ECO:0007669"/>
    <property type="project" value="UniProtKB-KW"/>
</dbReference>
<evidence type="ECO:0000256" key="7">
    <source>
        <dbReference type="ARBA" id="ARBA00023242"/>
    </source>
</evidence>
<dbReference type="InterPro" id="IPR006677">
    <property type="entry name" value="tRNA_intron_Endonuc_cat-like"/>
</dbReference>
<keyword evidence="15" id="KW-1185">Reference proteome</keyword>
<sequence>MIQIHVLEGKGFVWSYEDARRIREEFRMVGILVGALARKPRQNIRLGLPLQLLPEETRLLLELGAAKLMRPTGLQPHREDTIQAEPPPTGIAVYQQGLEQSYKEQRHLAAQERKALLDTLAEQIAQGQAKKRKKRGESADVPLQQTDLESGFVFPRESMMVQIPTERLEPGPQQELDWQAASLDWPHSGDPSHETRYRIYRDLWEQGHFVTGGTKFGGDFLVYPGDPMRYHAHYIVLCVPQQAPLPLYDVISAGRLGSNVKKTVLLCSAAADGSITYTSVQWSGMQ</sequence>
<keyword evidence="4" id="KW-0507">mRNA processing</keyword>
<evidence type="ECO:0000259" key="12">
    <source>
        <dbReference type="Pfam" id="PF01974"/>
    </source>
</evidence>
<dbReference type="Pfam" id="PF26577">
    <property type="entry name" value="TSEN34_N"/>
    <property type="match status" value="1"/>
</dbReference>
<evidence type="ECO:0000256" key="5">
    <source>
        <dbReference type="ARBA" id="ARBA00022694"/>
    </source>
</evidence>
<dbReference type="PIRSF" id="PIRSF017250">
    <property type="entry name" value="tRNA_splic_SEN34"/>
    <property type="match status" value="1"/>
</dbReference>
<evidence type="ECO:0000256" key="3">
    <source>
        <dbReference type="ARBA" id="ARBA00012573"/>
    </source>
</evidence>
<dbReference type="OMA" id="RTFSLEW"/>
<dbReference type="InterPro" id="IPR016690">
    <property type="entry name" value="TSEN34"/>
</dbReference>
<comment type="subcellular location">
    <subcellularLocation>
        <location evidence="1">Nucleus</location>
        <location evidence="1">Nucleolus</location>
    </subcellularLocation>
</comment>
<proteinExistence type="inferred from homology"/>
<keyword evidence="7 10" id="KW-0539">Nucleus</keyword>
<dbReference type="InterPro" id="IPR011856">
    <property type="entry name" value="tRNA_endonuc-like_dom_sf"/>
</dbReference>
<evidence type="ECO:0000313" key="15">
    <source>
        <dbReference type="Proteomes" id="UP000694392"/>
    </source>
</evidence>
<comment type="similarity">
    <text evidence="2 10">Belongs to the tRNA-intron endonuclease family.</text>
</comment>
<organism evidence="14 15">
    <name type="scientific">Sphenodon punctatus</name>
    <name type="common">Tuatara</name>
    <name type="synonym">Hatteria punctata</name>
    <dbReference type="NCBI Taxonomy" id="8508"/>
    <lineage>
        <taxon>Eukaryota</taxon>
        <taxon>Metazoa</taxon>
        <taxon>Chordata</taxon>
        <taxon>Craniata</taxon>
        <taxon>Vertebrata</taxon>
        <taxon>Euteleostomi</taxon>
        <taxon>Lepidosauria</taxon>
        <taxon>Sphenodontia</taxon>
        <taxon>Sphenodontidae</taxon>
        <taxon>Sphenodon</taxon>
    </lineage>
</organism>
<dbReference type="FunFam" id="3.40.1350.10:FF:000002">
    <property type="entry name" value="tRNA-splicing endonuclease subunit Sen34"/>
    <property type="match status" value="1"/>
</dbReference>
<accession>A0A8D0GUL6</accession>
<feature type="active site" evidence="11">
    <location>
        <position position="223"/>
    </location>
</feature>
<dbReference type="GO" id="GO:0005654">
    <property type="term" value="C:nucleoplasm"/>
    <property type="evidence" value="ECO:0007669"/>
    <property type="project" value="Ensembl"/>
</dbReference>
<evidence type="ECO:0000259" key="13">
    <source>
        <dbReference type="Pfam" id="PF26577"/>
    </source>
</evidence>
<feature type="active site" evidence="11">
    <location>
        <position position="262"/>
    </location>
</feature>
<dbReference type="Pfam" id="PF01974">
    <property type="entry name" value="tRNA_int_endo"/>
    <property type="match status" value="1"/>
</dbReference>
<dbReference type="CDD" id="cd22363">
    <property type="entry name" value="tRNA-intron_lyase_C"/>
    <property type="match status" value="1"/>
</dbReference>
<feature type="domain" description="TSEN34 N-terminal" evidence="13">
    <location>
        <begin position="2"/>
        <end position="69"/>
    </location>
</feature>
<dbReference type="InterPro" id="IPR059049">
    <property type="entry name" value="TSEN34_N"/>
</dbReference>
<dbReference type="GeneTree" id="ENSGT00390000003912"/>
<dbReference type="PANTHER" id="PTHR13070">
    <property type="entry name" value="TRNA-SPLICING ENDONUCLEASE SUBUNIT SEN34-RELATED"/>
    <property type="match status" value="1"/>
</dbReference>
<dbReference type="SUPFAM" id="SSF53032">
    <property type="entry name" value="tRNA-intron endonuclease catalytic domain-like"/>
    <property type="match status" value="1"/>
</dbReference>
<dbReference type="EC" id="4.6.1.16" evidence="3 10"/>
<dbReference type="Proteomes" id="UP000694392">
    <property type="component" value="Unplaced"/>
</dbReference>
<dbReference type="GO" id="GO:0000214">
    <property type="term" value="C:tRNA-intron endonuclease complex"/>
    <property type="evidence" value="ECO:0007669"/>
    <property type="project" value="UniProtKB-UniRule"/>
</dbReference>
<dbReference type="InterPro" id="IPR006676">
    <property type="entry name" value="tRNA_splic"/>
</dbReference>
<comment type="function">
    <text evidence="10">Constitutes one of the two catalytic subunit of the tRNA-splicing endonuclease complex, a complex responsible for identification and cleavage of the splice sites in pre-tRNA. It cleaves pre-tRNA at the 5'- and 3'-splice sites to release the intron. The products are an intron and two tRNA half-molecules bearing 2',3'-cyclic phosphate and 5'-OH termini. There are no conserved sequences at the splice sites, but the intron is invariably located at the same site in the gene, placing the splice sites an invariant distance from the constant structural features of the tRNA body.</text>
</comment>
<gene>
    <name evidence="14" type="primary">TSEN34</name>
</gene>
<dbReference type="Gene3D" id="3.40.1350.10">
    <property type="match status" value="1"/>
</dbReference>
<comment type="subunit">
    <text evidence="8">tRNA splicing endonuclease is a heterotetramer composed of TSEN2, TSEN15, TSEN34/LENG5 and TSEN54. tRNA splicing endonuclease complex also contains proteins of the pre-mRNA 3'-end processing machinery such as CLP1, CPSF1, CPSF4 and CSTF2.</text>
</comment>
<feature type="domain" description="tRNA intron endonuclease catalytic" evidence="12">
    <location>
        <begin position="194"/>
        <end position="277"/>
    </location>
</feature>
<evidence type="ECO:0000256" key="1">
    <source>
        <dbReference type="ARBA" id="ARBA00004604"/>
    </source>
</evidence>
<evidence type="ECO:0000256" key="8">
    <source>
        <dbReference type="ARBA" id="ARBA00064779"/>
    </source>
</evidence>
<dbReference type="NCBIfam" id="TIGR00324">
    <property type="entry name" value="endA"/>
    <property type="match status" value="1"/>
</dbReference>
<evidence type="ECO:0000256" key="9">
    <source>
        <dbReference type="ARBA" id="ARBA00070870"/>
    </source>
</evidence>
<name>A0A8D0GUL6_SPHPU</name>
<reference evidence="14" key="1">
    <citation type="submission" date="2025-08" db="UniProtKB">
        <authorList>
            <consortium name="Ensembl"/>
        </authorList>
    </citation>
    <scope>IDENTIFICATION</scope>
</reference>
<dbReference type="GO" id="GO:0000213">
    <property type="term" value="F:tRNA-intron lyase activity"/>
    <property type="evidence" value="ECO:0007669"/>
    <property type="project" value="UniProtKB-UniRule"/>
</dbReference>
<keyword evidence="5 10" id="KW-0819">tRNA processing</keyword>
<reference evidence="14" key="2">
    <citation type="submission" date="2025-09" db="UniProtKB">
        <authorList>
            <consortium name="Ensembl"/>
        </authorList>
    </citation>
    <scope>IDENTIFICATION</scope>
</reference>
<evidence type="ECO:0000256" key="10">
    <source>
        <dbReference type="PIRNR" id="PIRNR017250"/>
    </source>
</evidence>
<keyword evidence="6 10" id="KW-0456">Lyase</keyword>
<feature type="active site" evidence="11">
    <location>
        <position position="231"/>
    </location>
</feature>